<dbReference type="Proteomes" id="UP000271626">
    <property type="component" value="Chromosome"/>
</dbReference>
<organism evidence="3 4">
    <name type="scientific">Tsukamurella paurometabola</name>
    <name type="common">Corynebacterium paurometabolum</name>
    <dbReference type="NCBI Taxonomy" id="2061"/>
    <lineage>
        <taxon>Bacteria</taxon>
        <taxon>Bacillati</taxon>
        <taxon>Actinomycetota</taxon>
        <taxon>Actinomycetes</taxon>
        <taxon>Mycobacteriales</taxon>
        <taxon>Tsukamurellaceae</taxon>
        <taxon>Tsukamurella</taxon>
    </lineage>
</organism>
<keyword evidence="3" id="KW-0378">Hydrolase</keyword>
<dbReference type="EMBL" id="JAGXOE010000051">
    <property type="protein sequence ID" value="MBS4103108.1"/>
    <property type="molecule type" value="Genomic_DNA"/>
</dbReference>
<evidence type="ECO:0000313" key="4">
    <source>
        <dbReference type="Proteomes" id="UP000271626"/>
    </source>
</evidence>
<dbReference type="EMBL" id="LR131273">
    <property type="protein sequence ID" value="VDR37440.1"/>
    <property type="molecule type" value="Genomic_DNA"/>
</dbReference>
<evidence type="ECO:0000313" key="2">
    <source>
        <dbReference type="EMBL" id="MBS4103108.1"/>
    </source>
</evidence>
<dbReference type="OrthoDB" id="9782215at2"/>
<evidence type="ECO:0000259" key="1">
    <source>
        <dbReference type="Pfam" id="PF01738"/>
    </source>
</evidence>
<dbReference type="GO" id="GO:0016787">
    <property type="term" value="F:hydrolase activity"/>
    <property type="evidence" value="ECO:0007669"/>
    <property type="project" value="UniProtKB-KW"/>
</dbReference>
<gene>
    <name evidence="2" type="ORF">KFZ73_17925</name>
    <name evidence="3" type="ORF">NCTC10741_00544</name>
</gene>
<feature type="domain" description="Dienelactone hydrolase" evidence="1">
    <location>
        <begin position="40"/>
        <end position="163"/>
    </location>
</feature>
<dbReference type="InterPro" id="IPR029058">
    <property type="entry name" value="AB_hydrolase_fold"/>
</dbReference>
<dbReference type="AlphaFoldDB" id="A0A3P8M9U5"/>
<protein>
    <submittedName>
        <fullName evidence="2 3">Dienelactone hydrolase family</fullName>
    </submittedName>
</protein>
<dbReference type="SUPFAM" id="SSF53474">
    <property type="entry name" value="alpha/beta-Hydrolases"/>
    <property type="match status" value="1"/>
</dbReference>
<proteinExistence type="predicted"/>
<dbReference type="Gene3D" id="3.40.50.1820">
    <property type="entry name" value="alpha/beta hydrolase"/>
    <property type="match status" value="1"/>
</dbReference>
<dbReference type="InterPro" id="IPR002925">
    <property type="entry name" value="Dienelactn_hydro"/>
</dbReference>
<dbReference type="Proteomes" id="UP000676853">
    <property type="component" value="Unassembled WGS sequence"/>
</dbReference>
<dbReference type="Pfam" id="PF01738">
    <property type="entry name" value="DLH"/>
    <property type="match status" value="1"/>
</dbReference>
<keyword evidence="5" id="KW-1185">Reference proteome</keyword>
<evidence type="ECO:0000313" key="3">
    <source>
        <dbReference type="EMBL" id="VDR37440.1"/>
    </source>
</evidence>
<evidence type="ECO:0000313" key="5">
    <source>
        <dbReference type="Proteomes" id="UP000676853"/>
    </source>
</evidence>
<sequence length="286" mass="30115">MGHDGGVDLKAEAAANLADFTKESFTDAGVTHDVYRKGSGPAVIVIAEIPGITPKVLDFARRVVDAGFTAVLPHLFGTPGLDAANPKAIGYAGTAKSMAKLVGSLCVSREFTILATGKSSPVVTWLRALARQEHVRCGGKGVGAVGMCFTGGFALGMAVDDVMLAPVLSQPSLPFRPIPGTGRTIDISPQDLDTVKVRCAKQGLKVMGLRFTGDRMVPGERFDFLREQLGDGFIAVEIDDADANPDALTPPHSVLTEHLIDEPGQPTRQALDDVIQLFRDTLPAGA</sequence>
<reference evidence="2 5" key="2">
    <citation type="submission" date="2021-04" db="EMBL/GenBank/DDBJ databases">
        <title>Whole genome sequence analysis of a thiophenic sulfur metabolizing bacteria.</title>
        <authorList>
            <person name="Akhtar N."/>
            <person name="Akram J."/>
            <person name="Aslam A."/>
        </authorList>
    </citation>
    <scope>NUCLEOTIDE SEQUENCE [LARGE SCALE GENOMIC DNA]</scope>
    <source>
        <strain evidence="2 5">3OW</strain>
    </source>
</reference>
<name>A0A3P8M9U5_TSUPA</name>
<reference evidence="3 4" key="1">
    <citation type="submission" date="2018-12" db="EMBL/GenBank/DDBJ databases">
        <authorList>
            <consortium name="Pathogen Informatics"/>
        </authorList>
    </citation>
    <scope>NUCLEOTIDE SEQUENCE [LARGE SCALE GENOMIC DNA]</scope>
    <source>
        <strain evidence="3 4">NCTC10741</strain>
    </source>
</reference>
<accession>A0A3P8M9U5</accession>